<dbReference type="GO" id="GO:0016740">
    <property type="term" value="F:transferase activity"/>
    <property type="evidence" value="ECO:0007669"/>
    <property type="project" value="UniProtKB-KW"/>
</dbReference>
<evidence type="ECO:0000256" key="9">
    <source>
        <dbReference type="ARBA" id="ARBA00022764"/>
    </source>
</evidence>
<dbReference type="GO" id="GO:0070069">
    <property type="term" value="C:cytochrome complex"/>
    <property type="evidence" value="ECO:0007669"/>
    <property type="project" value="InterPro"/>
</dbReference>
<keyword evidence="6" id="KW-0808">Transferase</keyword>
<name>A0A1M6T8E3_9AQUI</name>
<keyword evidence="17" id="KW-1185">Reference proteome</keyword>
<dbReference type="SUPFAM" id="SSF46626">
    <property type="entry name" value="Cytochrome c"/>
    <property type="match status" value="2"/>
</dbReference>
<evidence type="ECO:0000256" key="12">
    <source>
        <dbReference type="ARBA" id="ARBA00025746"/>
    </source>
</evidence>
<dbReference type="GO" id="GO:0016669">
    <property type="term" value="F:oxidoreductase activity, acting on a sulfur group of donors, cytochrome as acceptor"/>
    <property type="evidence" value="ECO:0007669"/>
    <property type="project" value="InterPro"/>
</dbReference>
<dbReference type="OrthoDB" id="9808312at2"/>
<dbReference type="Pfam" id="PF21342">
    <property type="entry name" value="SoxA-TsdA_cyt-c"/>
    <property type="match status" value="1"/>
</dbReference>
<dbReference type="GO" id="GO:0019417">
    <property type="term" value="P:sulfur oxidation"/>
    <property type="evidence" value="ECO:0007669"/>
    <property type="project" value="InterPro"/>
</dbReference>
<evidence type="ECO:0000256" key="6">
    <source>
        <dbReference type="ARBA" id="ARBA00022679"/>
    </source>
</evidence>
<proteinExistence type="inferred from homology"/>
<comment type="catalytic activity">
    <reaction evidence="14">
        <text>S-sulfanyl-L-cysteinyl-[SoxY protein] + thiosulfate + 2 Fe(III)-[cytochrome c] = S-(2-sulfodisulfanyl)-L-cysteinyl-[SoxY protein] + 2 Fe(II)-[cytochrome c] + 2 H(+)</text>
        <dbReference type="Rhea" id="RHEA:51224"/>
        <dbReference type="Rhea" id="RHEA-COMP:10350"/>
        <dbReference type="Rhea" id="RHEA-COMP:14399"/>
        <dbReference type="Rhea" id="RHEA-COMP:14689"/>
        <dbReference type="Rhea" id="RHEA-COMP:14690"/>
        <dbReference type="ChEBI" id="CHEBI:15378"/>
        <dbReference type="ChEBI" id="CHEBI:29033"/>
        <dbReference type="ChEBI" id="CHEBI:29034"/>
        <dbReference type="ChEBI" id="CHEBI:33542"/>
        <dbReference type="ChEBI" id="CHEBI:61963"/>
        <dbReference type="ChEBI" id="CHEBI:140664"/>
        <dbReference type="EC" id="2.8.5.2"/>
    </reaction>
</comment>
<dbReference type="EC" id="2.8.5.2" evidence="2"/>
<evidence type="ECO:0000256" key="1">
    <source>
        <dbReference type="ARBA" id="ARBA00004418"/>
    </source>
</evidence>
<evidence type="ECO:0000256" key="13">
    <source>
        <dbReference type="ARBA" id="ARBA00048077"/>
    </source>
</evidence>
<comment type="subcellular location">
    <subcellularLocation>
        <location evidence="1">Periplasm</location>
    </subcellularLocation>
</comment>
<dbReference type="NCBIfam" id="TIGR04484">
    <property type="entry name" value="thiosulf_SoxA"/>
    <property type="match status" value="1"/>
</dbReference>
<evidence type="ECO:0000256" key="11">
    <source>
        <dbReference type="ARBA" id="ARBA00023004"/>
    </source>
</evidence>
<evidence type="ECO:0000256" key="2">
    <source>
        <dbReference type="ARBA" id="ARBA00012408"/>
    </source>
</evidence>
<dbReference type="STRING" id="381751.SAMN05444391_1338"/>
<dbReference type="Proteomes" id="UP000189810">
    <property type="component" value="Chromosome I"/>
</dbReference>
<evidence type="ECO:0000256" key="4">
    <source>
        <dbReference type="ARBA" id="ARBA00022448"/>
    </source>
</evidence>
<keyword evidence="7" id="KW-0479">Metal-binding</keyword>
<evidence type="ECO:0000313" key="16">
    <source>
        <dbReference type="EMBL" id="SHK53038.1"/>
    </source>
</evidence>
<keyword evidence="4" id="KW-0813">Transport</keyword>
<dbReference type="GO" id="GO:0042597">
    <property type="term" value="C:periplasmic space"/>
    <property type="evidence" value="ECO:0007669"/>
    <property type="project" value="UniProtKB-SubCell"/>
</dbReference>
<gene>
    <name evidence="16" type="ORF">SAMN05444391_1338</name>
</gene>
<feature type="domain" description="Cytochrome c" evidence="15">
    <location>
        <begin position="67"/>
        <end position="153"/>
    </location>
</feature>
<dbReference type="RefSeq" id="WP_079654433.1">
    <property type="nucleotide sequence ID" value="NZ_LT670846.1"/>
</dbReference>
<evidence type="ECO:0000256" key="5">
    <source>
        <dbReference type="ARBA" id="ARBA00022617"/>
    </source>
</evidence>
<keyword evidence="11" id="KW-0408">Iron</keyword>
<dbReference type="InterPro" id="IPR025710">
    <property type="entry name" value="SoxA"/>
</dbReference>
<reference evidence="16 17" key="1">
    <citation type="submission" date="2016-11" db="EMBL/GenBank/DDBJ databases">
        <authorList>
            <person name="Jaros S."/>
            <person name="Januszkiewicz K."/>
            <person name="Wedrychowicz H."/>
        </authorList>
    </citation>
    <scope>NUCLEOTIDE SEQUENCE [LARGE SCALE GENOMIC DNA]</scope>
    <source>
        <strain evidence="16 17">DSM 19557</strain>
    </source>
</reference>
<keyword evidence="8" id="KW-0732">Signal</keyword>
<comment type="catalytic activity">
    <reaction evidence="13">
        <text>L-cysteinyl-[SoxY protein] + thiosulfate + 2 Fe(III)-[cytochrome c] = S-sulfosulfanyl-L-cysteinyl-[SoxY protein] + 2 Fe(II)-[cytochrome c] + 2 H(+)</text>
        <dbReference type="Rhea" id="RHEA:56720"/>
        <dbReference type="Rhea" id="RHEA-COMP:10350"/>
        <dbReference type="Rhea" id="RHEA-COMP:14328"/>
        <dbReference type="Rhea" id="RHEA-COMP:14399"/>
        <dbReference type="Rhea" id="RHEA-COMP:14691"/>
        <dbReference type="ChEBI" id="CHEBI:15378"/>
        <dbReference type="ChEBI" id="CHEBI:29033"/>
        <dbReference type="ChEBI" id="CHEBI:29034"/>
        <dbReference type="ChEBI" id="CHEBI:29950"/>
        <dbReference type="ChEBI" id="CHEBI:33542"/>
        <dbReference type="ChEBI" id="CHEBI:139321"/>
        <dbReference type="EC" id="2.8.5.2"/>
    </reaction>
</comment>
<organism evidence="16 17">
    <name type="scientific">Thermocrinis minervae</name>
    <dbReference type="NCBI Taxonomy" id="381751"/>
    <lineage>
        <taxon>Bacteria</taxon>
        <taxon>Pseudomonadati</taxon>
        <taxon>Aquificota</taxon>
        <taxon>Aquificia</taxon>
        <taxon>Aquificales</taxon>
        <taxon>Aquificaceae</taxon>
        <taxon>Thermocrinis</taxon>
    </lineage>
</organism>
<evidence type="ECO:0000313" key="17">
    <source>
        <dbReference type="Proteomes" id="UP000189810"/>
    </source>
</evidence>
<dbReference type="AlphaFoldDB" id="A0A1M6T8E3"/>
<keyword evidence="5" id="KW-0349">Heme</keyword>
<sequence length="275" mass="31551">MKRVFVGGALIAGAILIGLYSLSKAQEKELTPEEEIRLVQEANRMLAEGLNPAEYWYETGKELFKKYKLDKCDFGLGPGVVKGALAQLPRYFDDAKRVMDLETRLAYCLEKYAGMKKEDVVKFAKQCWGKTNCYSEYDALVTYISMESNGYKVNVNLKDPRVKAEYEKGKALFYARRGPWDFNCAVCHAGQKEQRIRATALWSIDRDEAKQVVTKFPIYRVSWNQVFPMHYRYAECLRQMRWPELEPFSEYAVAMSTFLYGSANGAVIKIPGIGR</sequence>
<comment type="similarity">
    <text evidence="12">Belongs to the SoxA family.</text>
</comment>
<dbReference type="EMBL" id="LT670846">
    <property type="protein sequence ID" value="SHK53038.1"/>
    <property type="molecule type" value="Genomic_DNA"/>
</dbReference>
<accession>A0A1M6T8E3</accession>
<dbReference type="InterPro" id="IPR009056">
    <property type="entry name" value="Cyt_c-like_dom"/>
</dbReference>
<dbReference type="InterPro" id="IPR036909">
    <property type="entry name" value="Cyt_c-like_dom_sf"/>
</dbReference>
<evidence type="ECO:0000256" key="10">
    <source>
        <dbReference type="ARBA" id="ARBA00022982"/>
    </source>
</evidence>
<dbReference type="GO" id="GO:0020037">
    <property type="term" value="F:heme binding"/>
    <property type="evidence" value="ECO:0007669"/>
    <property type="project" value="InterPro"/>
</dbReference>
<evidence type="ECO:0000259" key="15">
    <source>
        <dbReference type="Pfam" id="PF21342"/>
    </source>
</evidence>
<dbReference type="Gene3D" id="1.10.760.10">
    <property type="entry name" value="Cytochrome c-like domain"/>
    <property type="match status" value="2"/>
</dbReference>
<keyword evidence="10" id="KW-0249">Electron transport</keyword>
<protein>
    <recommendedName>
        <fullName evidence="3">L-cysteine S-thiosulfotransferase subunit SoxA</fullName>
        <ecNumber evidence="2">2.8.5.2</ecNumber>
    </recommendedName>
</protein>
<keyword evidence="9" id="KW-0574">Periplasm</keyword>
<dbReference type="GO" id="GO:0009055">
    <property type="term" value="F:electron transfer activity"/>
    <property type="evidence" value="ECO:0007669"/>
    <property type="project" value="InterPro"/>
</dbReference>
<evidence type="ECO:0000256" key="7">
    <source>
        <dbReference type="ARBA" id="ARBA00022723"/>
    </source>
</evidence>
<dbReference type="GO" id="GO:0046872">
    <property type="term" value="F:metal ion binding"/>
    <property type="evidence" value="ECO:0007669"/>
    <property type="project" value="UniProtKB-KW"/>
</dbReference>
<evidence type="ECO:0000256" key="8">
    <source>
        <dbReference type="ARBA" id="ARBA00022729"/>
    </source>
</evidence>
<evidence type="ECO:0000256" key="14">
    <source>
        <dbReference type="ARBA" id="ARBA00048423"/>
    </source>
</evidence>
<evidence type="ECO:0000256" key="3">
    <source>
        <dbReference type="ARBA" id="ARBA00019364"/>
    </source>
</evidence>